<accession>A0ABY5V2C9</accession>
<gene>
    <name evidence="2" type="ORF">NQ491_03120</name>
</gene>
<dbReference type="Pfam" id="PF04488">
    <property type="entry name" value="Gly_transf_sug"/>
    <property type="match status" value="1"/>
</dbReference>
<keyword evidence="3" id="KW-1185">Reference proteome</keyword>
<dbReference type="PANTHER" id="PTHR32385:SF15">
    <property type="entry name" value="INOSITOL PHOSPHOCERAMIDE MANNOSYLTRANSFERASE 1"/>
    <property type="match status" value="1"/>
</dbReference>
<organism evidence="2 3">
    <name type="scientific">Alistipes ihumii AP11</name>
    <dbReference type="NCBI Taxonomy" id="1211813"/>
    <lineage>
        <taxon>Bacteria</taxon>
        <taxon>Pseudomonadati</taxon>
        <taxon>Bacteroidota</taxon>
        <taxon>Bacteroidia</taxon>
        <taxon>Bacteroidales</taxon>
        <taxon>Rikenellaceae</taxon>
        <taxon>Alistipes</taxon>
    </lineage>
</organism>
<evidence type="ECO:0000313" key="2">
    <source>
        <dbReference type="EMBL" id="UWN57784.1"/>
    </source>
</evidence>
<sequence length="208" mass="24656">MIPKIIHYCWFGRGKMPELAEHCLASWRKFLPDYELKLWNEDSFDVNRLRFTRQAYERRKFAFVTDYVRLYALKSFGGIYMDTDVEVLRSLDDLLGLPGFTGFESNCLLPTGLLASRKGAPWLDMLMSYYDGKPFVRWYGRLNDTPNTLIISKIFRRRGIRLDNTYQVYDGELHFFPKDYFCPKTYETGQLELTENSYCIHHFAGSWK</sequence>
<evidence type="ECO:0000256" key="1">
    <source>
        <dbReference type="ARBA" id="ARBA00022679"/>
    </source>
</evidence>
<dbReference type="Proteomes" id="UP001059295">
    <property type="component" value="Chromosome"/>
</dbReference>
<dbReference type="GeneID" id="82890692"/>
<reference evidence="2" key="1">
    <citation type="journal article" date="2022" name="Cell">
        <title>Design, construction, and in vivo augmentation of a complex gut microbiome.</title>
        <authorList>
            <person name="Cheng A.G."/>
            <person name="Ho P.Y."/>
            <person name="Aranda-Diaz A."/>
            <person name="Jain S."/>
            <person name="Yu F.B."/>
            <person name="Meng X."/>
            <person name="Wang M."/>
            <person name="Iakiviak M."/>
            <person name="Nagashima K."/>
            <person name="Zhao A."/>
            <person name="Murugkar P."/>
            <person name="Patil A."/>
            <person name="Atabakhsh K."/>
            <person name="Weakley A."/>
            <person name="Yan J."/>
            <person name="Brumbaugh A.R."/>
            <person name="Higginbottom S."/>
            <person name="Dimas A."/>
            <person name="Shiver A.L."/>
            <person name="Deutschbauer A."/>
            <person name="Neff N."/>
            <person name="Sonnenburg J.L."/>
            <person name="Huang K.C."/>
            <person name="Fischbach M.A."/>
        </authorList>
    </citation>
    <scope>NUCLEOTIDE SEQUENCE</scope>
    <source>
        <strain evidence="2">AP11</strain>
    </source>
</reference>
<protein>
    <submittedName>
        <fullName evidence="2">Glycosyl transferase</fullName>
    </submittedName>
</protein>
<dbReference type="InterPro" id="IPR029044">
    <property type="entry name" value="Nucleotide-diphossugar_trans"/>
</dbReference>
<proteinExistence type="predicted"/>
<dbReference type="SUPFAM" id="SSF53448">
    <property type="entry name" value="Nucleotide-diphospho-sugar transferases"/>
    <property type="match status" value="1"/>
</dbReference>
<dbReference type="PANTHER" id="PTHR32385">
    <property type="entry name" value="MANNOSYL PHOSPHORYLINOSITOL CERAMIDE SYNTHASE"/>
    <property type="match status" value="1"/>
</dbReference>
<dbReference type="InterPro" id="IPR007577">
    <property type="entry name" value="GlycoTrfase_DXD_sugar-bd_CS"/>
</dbReference>
<dbReference type="InterPro" id="IPR051706">
    <property type="entry name" value="Glycosyltransferase_domain"/>
</dbReference>
<dbReference type="RefSeq" id="WP_019244782.1">
    <property type="nucleotide sequence ID" value="NZ_CP102294.1"/>
</dbReference>
<name>A0ABY5V2C9_9BACT</name>
<dbReference type="GO" id="GO:0016740">
    <property type="term" value="F:transferase activity"/>
    <property type="evidence" value="ECO:0007669"/>
    <property type="project" value="UniProtKB-KW"/>
</dbReference>
<evidence type="ECO:0000313" key="3">
    <source>
        <dbReference type="Proteomes" id="UP001059295"/>
    </source>
</evidence>
<dbReference type="EMBL" id="CP102294">
    <property type="protein sequence ID" value="UWN57784.1"/>
    <property type="molecule type" value="Genomic_DNA"/>
</dbReference>
<dbReference type="Gene3D" id="3.90.550.20">
    <property type="match status" value="1"/>
</dbReference>
<keyword evidence="1 2" id="KW-0808">Transferase</keyword>